<dbReference type="AlphaFoldDB" id="A0A3S5X140"/>
<sequence>MIIEAQGTRLTQWSEIDWTVVVGTVTKLRSLIYKAKQKGNTKQLRRWQDVILRSHANILVSVRENVLTNKHRTPSCFESKTLQKQYDKTHLWVSSDLQSWHLYQEFVQLKRENWKSIANIKRTKTKEKLDSVLLKDRIIQSMVKNALEPEWKAVFINSPRSAQEALFQLKNSAQRLKRLWVLRAPLKGCLNKANFDFLINQISSFPAREVIKIWLQRGYCQFPPLEFDKTTKTMPETSMSFLLANIAFQGLEIERASRSPQGFGQWDETIQKSQRCKSNETTSIGQQYQTIRYGDELVVLTNSYENCIKARTLLKMSLKNRGLKFDCENTNIAHLSQGIQFLGCQIKLYERASRSPQGFGQPNNLTLRLTPHPEQVMALKIYLKGLWLRNKATTPSVIIKKLNPIIRKWSNYYRPFSSLKSFKTLDHWMWHRCWRYAKRRHPKKSKQWIYQKYFGQAPGSKNRWRFCVENHMGKKIFLKRFSQVGDV</sequence>
<gene>
    <name evidence="4" type="primary">orf487</name>
</gene>
<dbReference type="Pfam" id="PF08388">
    <property type="entry name" value="GIIM"/>
    <property type="match status" value="1"/>
</dbReference>
<reference evidence="4" key="1">
    <citation type="submission" date="2018-07" db="EMBL/GenBank/DDBJ databases">
        <authorList>
            <person name="Cremen M.C."/>
            <person name="Leliaert F."/>
            <person name="West J."/>
            <person name="Lam D.W."/>
            <person name="Shimada S."/>
            <person name="Lopez-Bautista J.M."/>
            <person name="Verbruggen H."/>
        </authorList>
    </citation>
    <scope>NUCLEOTIDE SEQUENCE</scope>
</reference>
<reference evidence="4" key="2">
    <citation type="journal article" date="2019" name="Mol. Phylogenet. Evol.">
        <title>Reassessment of the classification of bryopsidales (chlorophyta) based on chloroplast phylogenomic analyses.</title>
        <authorList>
            <person name="Cremen M.C."/>
            <person name="Leliaert F."/>
            <person name="West J."/>
            <person name="Lam D.W."/>
            <person name="Shimada S."/>
            <person name="Lopez-Bautista J.M."/>
            <person name="Verbruggen H."/>
        </authorList>
    </citation>
    <scope>NUCLEOTIDE SEQUENCE</scope>
</reference>
<feature type="domain" description="Reverse transcriptase" evidence="1">
    <location>
        <begin position="135"/>
        <end position="346"/>
    </location>
</feature>
<feature type="domain" description="Reverse transcriptase N-terminal" evidence="3">
    <location>
        <begin position="13"/>
        <end position="87"/>
    </location>
</feature>
<dbReference type="EMBL" id="MH591091">
    <property type="protein sequence ID" value="AYC64193.1"/>
    <property type="molecule type" value="Genomic_DNA"/>
</dbReference>
<feature type="domain" description="Group II intron maturase-specific" evidence="2">
    <location>
        <begin position="384"/>
        <end position="454"/>
    </location>
</feature>
<dbReference type="Pfam" id="PF13655">
    <property type="entry name" value="RVT_N"/>
    <property type="match status" value="1"/>
</dbReference>
<accession>A0A3S5X140</accession>
<geneLocation type="chloroplast" evidence="4"/>
<organism evidence="4">
    <name type="scientific">Pseudobryopsis hainanensis</name>
    <dbReference type="NCBI Taxonomy" id="2320808"/>
    <lineage>
        <taxon>Eukaryota</taxon>
        <taxon>Viridiplantae</taxon>
        <taxon>Chlorophyta</taxon>
        <taxon>core chlorophytes</taxon>
        <taxon>Ulvophyceae</taxon>
        <taxon>TCBD clade</taxon>
        <taxon>Bryopsidales</taxon>
        <taxon>Bryopsidineae</taxon>
        <taxon>Pseudobryopsidaceae</taxon>
        <taxon>Pseudobryopsis</taxon>
    </lineage>
</organism>
<evidence type="ECO:0000313" key="4">
    <source>
        <dbReference type="EMBL" id="AYC64193.1"/>
    </source>
</evidence>
<dbReference type="InterPro" id="IPR013597">
    <property type="entry name" value="Mat_intron_G2"/>
</dbReference>
<dbReference type="PANTHER" id="PTHR34047">
    <property type="entry name" value="NUCLEAR INTRON MATURASE 1, MITOCHONDRIAL-RELATED"/>
    <property type="match status" value="1"/>
</dbReference>
<evidence type="ECO:0000259" key="3">
    <source>
        <dbReference type="Pfam" id="PF13655"/>
    </source>
</evidence>
<dbReference type="Pfam" id="PF00078">
    <property type="entry name" value="RVT_1"/>
    <property type="match status" value="1"/>
</dbReference>
<dbReference type="InterPro" id="IPR025960">
    <property type="entry name" value="RVT_N"/>
</dbReference>
<dbReference type="InterPro" id="IPR051083">
    <property type="entry name" value="GrpII_Intron_Splice-Mob/Def"/>
</dbReference>
<dbReference type="PANTHER" id="PTHR34047:SF10">
    <property type="entry name" value="GROUP II INTRON-ASSOCIATED OPEN READING FRAME"/>
    <property type="match status" value="1"/>
</dbReference>
<protein>
    <submittedName>
        <fullName evidence="4">Uncharacterized protein</fullName>
    </submittedName>
</protein>
<keyword evidence="4" id="KW-0150">Chloroplast</keyword>
<name>A0A3S5X140_9CHLO</name>
<evidence type="ECO:0000259" key="1">
    <source>
        <dbReference type="Pfam" id="PF00078"/>
    </source>
</evidence>
<keyword evidence="4" id="KW-0934">Plastid</keyword>
<dbReference type="InterPro" id="IPR000477">
    <property type="entry name" value="RT_dom"/>
</dbReference>
<evidence type="ECO:0000259" key="2">
    <source>
        <dbReference type="Pfam" id="PF08388"/>
    </source>
</evidence>
<proteinExistence type="predicted"/>